<sequence>MTNDGTAIGIDFGGTSVKIGVVRGAEVVDHAPPIATQDFDGPEPLLVAICRTVEDLRIHHPGILAIGVGMPGFVDFEQGVVRNLTNVPGWHEFPLKTRLSQGTGLPVIVDNDANCMAYAEWKLGAGRGMQHLVAITLGTGVGGGLVVNNQMVRGARFGAGELGQMSIDWKGLRGTYGNLGALEEYIGNQEITQAASDAYHSRGDHRSLGDCTPAQLSRAAEEGDPVALELWNTIAGQLANVLMDCCWLLNPEALIIGGGVAKAGPLLFGPLQEALFSQLSDPFKEALQVLPARFGNEAGMIGAATQALESVAP</sequence>
<accession>A0A840VKD5</accession>
<gene>
    <name evidence="2" type="ORF">HNR46_003384</name>
</gene>
<organism evidence="2 3">
    <name type="scientific">Haloferula luteola</name>
    <dbReference type="NCBI Taxonomy" id="595692"/>
    <lineage>
        <taxon>Bacteria</taxon>
        <taxon>Pseudomonadati</taxon>
        <taxon>Verrucomicrobiota</taxon>
        <taxon>Verrucomicrobiia</taxon>
        <taxon>Verrucomicrobiales</taxon>
        <taxon>Verrucomicrobiaceae</taxon>
        <taxon>Haloferula</taxon>
    </lineage>
</organism>
<dbReference type="SUPFAM" id="SSF53067">
    <property type="entry name" value="Actin-like ATPase domain"/>
    <property type="match status" value="1"/>
</dbReference>
<dbReference type="RefSeq" id="WP_184020721.1">
    <property type="nucleotide sequence ID" value="NZ_JACHFD010000020.1"/>
</dbReference>
<dbReference type="Gene3D" id="3.30.420.40">
    <property type="match status" value="2"/>
</dbReference>
<dbReference type="GO" id="GO:0004340">
    <property type="term" value="F:glucokinase activity"/>
    <property type="evidence" value="ECO:0007669"/>
    <property type="project" value="UniProtKB-EC"/>
</dbReference>
<comment type="similarity">
    <text evidence="1">Belongs to the ROK (NagC/XylR) family.</text>
</comment>
<dbReference type="InterPro" id="IPR043129">
    <property type="entry name" value="ATPase_NBD"/>
</dbReference>
<dbReference type="PANTHER" id="PTHR18964:SF149">
    <property type="entry name" value="BIFUNCTIONAL UDP-N-ACETYLGLUCOSAMINE 2-EPIMERASE_N-ACETYLMANNOSAMINE KINASE"/>
    <property type="match status" value="1"/>
</dbReference>
<dbReference type="Pfam" id="PF00480">
    <property type="entry name" value="ROK"/>
    <property type="match status" value="1"/>
</dbReference>
<protein>
    <submittedName>
        <fullName evidence="2">Glucokinase</fullName>
        <ecNumber evidence="2">2.7.1.2</ecNumber>
    </submittedName>
</protein>
<dbReference type="Proteomes" id="UP000557717">
    <property type="component" value="Unassembled WGS sequence"/>
</dbReference>
<reference evidence="2 3" key="1">
    <citation type="submission" date="2020-08" db="EMBL/GenBank/DDBJ databases">
        <title>Genomic Encyclopedia of Type Strains, Phase IV (KMG-IV): sequencing the most valuable type-strain genomes for metagenomic binning, comparative biology and taxonomic classification.</title>
        <authorList>
            <person name="Goeker M."/>
        </authorList>
    </citation>
    <scope>NUCLEOTIDE SEQUENCE [LARGE SCALE GENOMIC DNA]</scope>
    <source>
        <strain evidence="2 3">YC6886</strain>
    </source>
</reference>
<keyword evidence="2" id="KW-0808">Transferase</keyword>
<dbReference type="EC" id="2.7.1.2" evidence="2"/>
<keyword evidence="3" id="KW-1185">Reference proteome</keyword>
<dbReference type="InterPro" id="IPR000600">
    <property type="entry name" value="ROK"/>
</dbReference>
<comment type="caution">
    <text evidence="2">The sequence shown here is derived from an EMBL/GenBank/DDBJ whole genome shotgun (WGS) entry which is preliminary data.</text>
</comment>
<dbReference type="PANTHER" id="PTHR18964">
    <property type="entry name" value="ROK (REPRESSOR, ORF, KINASE) FAMILY"/>
    <property type="match status" value="1"/>
</dbReference>
<name>A0A840VKD5_9BACT</name>
<evidence type="ECO:0000313" key="2">
    <source>
        <dbReference type="EMBL" id="MBB5353131.1"/>
    </source>
</evidence>
<dbReference type="EMBL" id="JACHFD010000020">
    <property type="protein sequence ID" value="MBB5353131.1"/>
    <property type="molecule type" value="Genomic_DNA"/>
</dbReference>
<keyword evidence="2" id="KW-0418">Kinase</keyword>
<dbReference type="AlphaFoldDB" id="A0A840VKD5"/>
<proteinExistence type="inferred from homology"/>
<evidence type="ECO:0000256" key="1">
    <source>
        <dbReference type="ARBA" id="ARBA00006479"/>
    </source>
</evidence>
<evidence type="ECO:0000313" key="3">
    <source>
        <dbReference type="Proteomes" id="UP000557717"/>
    </source>
</evidence>